<dbReference type="Pfam" id="PF04244">
    <property type="entry name" value="DPRP"/>
    <property type="match status" value="1"/>
</dbReference>
<proteinExistence type="predicted"/>
<dbReference type="AlphaFoldDB" id="A0A120DGV6"/>
<keyword evidence="1" id="KW-0456">Lyase</keyword>
<sequence>MKFNTVRLILGDQLNIEHSWFQQVNDDVIYIIAELKQETDYVDSHIQKVVAFFSAMSYFAKELAQQGHQVVHLTLDDTAQYENLDGLLQHYVHEFDADKFEYQRPDEYRLLQQMAKLKLANVTKGCCDTEHFLFPFEEIETQFPQDKHIMMEHFYRRMRKRFNILLEDEKPVGGKWNYDANNRKKLKKQDIGNLPQPLMFANNISDILKRIERHHVKTIGEVDAQLLWPVNRAQSLSLLAHFCQVCLPLFGQFQDAMTTEHDSKWSLYHSRLSFSLNSKLLSPREVIEAALSAYEASKAQDKASIDIAQVEGFVRQILGWREYIRGVYWANMPAYANKNHYSANRQLPHYFWDGQTKMNCMKHAIGQSLEFAYAHHIQRLMITGNFCLIAGISPDQVDSWYLGIYVDAIEWVEMPNTRGMALFSDGGIVGTKPYAASGSYINRMSDYCKGCHYQIKARSGEASCPFNSLYWRFMNLHRDELNRNPRMGMLYRSWDNMDEQDQQAILDTAEQRLMNLENL</sequence>
<dbReference type="Gene3D" id="1.25.40.80">
    <property type="match status" value="1"/>
</dbReference>
<evidence type="ECO:0000313" key="2">
    <source>
        <dbReference type="Proteomes" id="UP000057389"/>
    </source>
</evidence>
<dbReference type="InterPro" id="IPR052551">
    <property type="entry name" value="UV-DNA_repair_photolyase"/>
</dbReference>
<dbReference type="EMBL" id="LMXU01000013">
    <property type="protein sequence ID" value="KWU01459.1"/>
    <property type="molecule type" value="Genomic_DNA"/>
</dbReference>
<accession>A0A120DGV6</accession>
<name>A0A120DGV6_9VIBR</name>
<dbReference type="InterPro" id="IPR014729">
    <property type="entry name" value="Rossmann-like_a/b/a_fold"/>
</dbReference>
<dbReference type="PANTHER" id="PTHR38657:SF1">
    <property type="entry name" value="SLR1343 PROTEIN"/>
    <property type="match status" value="1"/>
</dbReference>
<dbReference type="GO" id="GO:0016829">
    <property type="term" value="F:lyase activity"/>
    <property type="evidence" value="ECO:0007669"/>
    <property type="project" value="UniProtKB-KW"/>
</dbReference>
<dbReference type="PANTHER" id="PTHR38657">
    <property type="entry name" value="SLR1343 PROTEIN"/>
    <property type="match status" value="1"/>
</dbReference>
<dbReference type="Gene3D" id="1.10.10.1710">
    <property type="entry name" value="Deoxyribodipyrimidine photolyase-related"/>
    <property type="match status" value="1"/>
</dbReference>
<dbReference type="Proteomes" id="UP000057389">
    <property type="component" value="Unassembled WGS sequence"/>
</dbReference>
<dbReference type="InterPro" id="IPR036134">
    <property type="entry name" value="Crypto/Photolyase_FAD-like_sf"/>
</dbReference>
<dbReference type="SUPFAM" id="SSF48173">
    <property type="entry name" value="Cryptochrome/photolyase FAD-binding domain"/>
    <property type="match status" value="1"/>
</dbReference>
<evidence type="ECO:0000313" key="1">
    <source>
        <dbReference type="EMBL" id="KWU01459.1"/>
    </source>
</evidence>
<dbReference type="GeneID" id="300178466"/>
<gene>
    <name evidence="1" type="ORF">APQ14_05640</name>
</gene>
<dbReference type="InterPro" id="IPR007357">
    <property type="entry name" value="PhrB-like"/>
</dbReference>
<organism evidence="1 2">
    <name type="scientific">Vibrio toranzoniae</name>
    <dbReference type="NCBI Taxonomy" id="1194427"/>
    <lineage>
        <taxon>Bacteria</taxon>
        <taxon>Pseudomonadati</taxon>
        <taxon>Pseudomonadota</taxon>
        <taxon>Gammaproteobacteria</taxon>
        <taxon>Vibrionales</taxon>
        <taxon>Vibrionaceae</taxon>
        <taxon>Vibrio</taxon>
    </lineage>
</organism>
<dbReference type="OrthoDB" id="5288100at2"/>
<dbReference type="Gene3D" id="1.10.579.10">
    <property type="entry name" value="DNA Cyclobutane Dipyrimidine Photolyase, subunit A, domain 3"/>
    <property type="match status" value="1"/>
</dbReference>
<comment type="caution">
    <text evidence="1">The sequence shown here is derived from an EMBL/GenBank/DDBJ whole genome shotgun (WGS) entry which is preliminary data.</text>
</comment>
<keyword evidence="2" id="KW-1185">Reference proteome</keyword>
<reference evidence="1 2" key="1">
    <citation type="submission" date="2015-11" db="EMBL/GenBank/DDBJ databases">
        <title>Draft WGS of Vibrio toranzoniae.</title>
        <authorList>
            <person name="Lasa A."/>
            <person name="Romalde J.L."/>
        </authorList>
    </citation>
    <scope>NUCLEOTIDE SEQUENCE [LARGE SCALE GENOMIC DNA]</scope>
    <source>
        <strain evidence="1 2">Vb 10.8</strain>
    </source>
</reference>
<dbReference type="RefSeq" id="WP_060467751.1">
    <property type="nucleotide sequence ID" value="NZ_AP025514.1"/>
</dbReference>
<dbReference type="Gene3D" id="3.40.50.620">
    <property type="entry name" value="HUPs"/>
    <property type="match status" value="1"/>
</dbReference>
<protein>
    <submittedName>
        <fullName evidence="1">Deoxyribodipyrimidine photolyase</fullName>
    </submittedName>
</protein>